<evidence type="ECO:0000313" key="2">
    <source>
        <dbReference type="EMBL" id="CAK0849109.1"/>
    </source>
</evidence>
<name>A0ABN9TSG6_9DINO</name>
<sequence>MHAVLSNAIVRLDGVINSDGALKLEANGWQLPFGIQTLRSWLVLAGVFARKCRNHIVLVLCGHVNILADTVKTTSPSYGAAFKAASMDVKMACSFFDNKLGPVIEAYSDLHGGLSRLSLAADLMMLTPAVSDRELTSQTVAVGVEMLGKANQVCVLIRGSFLIAEHTHTPDGSRLAREFIEKSHTQKTIGIPECFWAELEAMQDASTEDMRTVDGGAAGSASGCGTPRPKQKENASHIGSGSKVPAVKAEAGESAAATPTAPPPTAAKAASVGGGGGGLRRTKRKE</sequence>
<feature type="compositionally biased region" description="Low complexity" evidence="1">
    <location>
        <begin position="245"/>
        <end position="259"/>
    </location>
</feature>
<evidence type="ECO:0000313" key="3">
    <source>
        <dbReference type="Proteomes" id="UP001189429"/>
    </source>
</evidence>
<dbReference type="Proteomes" id="UP001189429">
    <property type="component" value="Unassembled WGS sequence"/>
</dbReference>
<dbReference type="EMBL" id="CAUYUJ010015034">
    <property type="protein sequence ID" value="CAK0849109.1"/>
    <property type="molecule type" value="Genomic_DNA"/>
</dbReference>
<protein>
    <submittedName>
        <fullName evidence="2">Uncharacterized protein</fullName>
    </submittedName>
</protein>
<accession>A0ABN9TSG6</accession>
<evidence type="ECO:0000256" key="1">
    <source>
        <dbReference type="SAM" id="MobiDB-lite"/>
    </source>
</evidence>
<comment type="caution">
    <text evidence="2">The sequence shown here is derived from an EMBL/GenBank/DDBJ whole genome shotgun (WGS) entry which is preliminary data.</text>
</comment>
<gene>
    <name evidence="2" type="ORF">PCOR1329_LOCUS41878</name>
</gene>
<reference evidence="2" key="1">
    <citation type="submission" date="2023-10" db="EMBL/GenBank/DDBJ databases">
        <authorList>
            <person name="Chen Y."/>
            <person name="Shah S."/>
            <person name="Dougan E. K."/>
            <person name="Thang M."/>
            <person name="Chan C."/>
        </authorList>
    </citation>
    <scope>NUCLEOTIDE SEQUENCE [LARGE SCALE GENOMIC DNA]</scope>
</reference>
<feature type="region of interest" description="Disordered" evidence="1">
    <location>
        <begin position="211"/>
        <end position="286"/>
    </location>
</feature>
<organism evidence="2 3">
    <name type="scientific">Prorocentrum cordatum</name>
    <dbReference type="NCBI Taxonomy" id="2364126"/>
    <lineage>
        <taxon>Eukaryota</taxon>
        <taxon>Sar</taxon>
        <taxon>Alveolata</taxon>
        <taxon>Dinophyceae</taxon>
        <taxon>Prorocentrales</taxon>
        <taxon>Prorocentraceae</taxon>
        <taxon>Prorocentrum</taxon>
    </lineage>
</organism>
<keyword evidence="3" id="KW-1185">Reference proteome</keyword>
<proteinExistence type="predicted"/>